<dbReference type="AlphaFoldDB" id="A0A8S3U0V9"/>
<comment type="similarity">
    <text evidence="1 2">Belongs to the phospholipid scramblase family.</text>
</comment>
<dbReference type="InterPro" id="IPR005552">
    <property type="entry name" value="Scramblase"/>
</dbReference>
<dbReference type="GO" id="GO:0017128">
    <property type="term" value="F:phospholipid scramblase activity"/>
    <property type="evidence" value="ECO:0007669"/>
    <property type="project" value="InterPro"/>
</dbReference>
<keyword evidence="4" id="KW-1185">Reference proteome</keyword>
<evidence type="ECO:0000256" key="2">
    <source>
        <dbReference type="RuleBase" id="RU363116"/>
    </source>
</evidence>
<dbReference type="OrthoDB" id="191150at2759"/>
<keyword evidence="2" id="KW-0564">Palmitate</keyword>
<sequence>MSYPKAEMAAGAVPPGPAPVVAQPGAAAPTQWAAAGQAPPGCPKGLEYLASVDQLLVKQKVEAIEAITGFETNNKYEIVNSLGQRVYQAVEDTCCCTRNCCGSTRPFDIKIMDNRNTEVIHLSRGLRCSSCWCPCCLQRVTVEAPPGQVVGYVSQAWSLCKPRFKIENAEGETVLRIKGPCCQWEMCGDIEFDVHTEDETTFVGRVTKQWTELGKELSIDTDNFVYNIYTEDETTFVGRVTKQWTGLGKELFTDADNFGISFPVDLDIKMKAVMIGAVFLLDFMFYENNKKKNQNDAKKVMG</sequence>
<dbReference type="SUPFAM" id="SSF54518">
    <property type="entry name" value="Tubby C-terminal domain-like"/>
    <property type="match status" value="1"/>
</dbReference>
<keyword evidence="2" id="KW-0449">Lipoprotein</keyword>
<proteinExistence type="inferred from homology"/>
<dbReference type="EMBL" id="CAJPWZ010002375">
    <property type="protein sequence ID" value="CAG2237102.1"/>
    <property type="molecule type" value="Genomic_DNA"/>
</dbReference>
<evidence type="ECO:0000256" key="1">
    <source>
        <dbReference type="ARBA" id="ARBA00005350"/>
    </source>
</evidence>
<comment type="cofactor">
    <cofactor evidence="2">
        <name>Ca(2+)</name>
        <dbReference type="ChEBI" id="CHEBI:29108"/>
    </cofactor>
</comment>
<comment type="caution">
    <text evidence="3">The sequence shown here is derived from an EMBL/GenBank/DDBJ whole genome shotgun (WGS) entry which is preliminary data.</text>
</comment>
<dbReference type="PANTHER" id="PTHR23248:SF9">
    <property type="entry name" value="PHOSPHOLIPID SCRAMBLASE"/>
    <property type="match status" value="1"/>
</dbReference>
<gene>
    <name evidence="3" type="ORF">MEDL_49579</name>
</gene>
<name>A0A8S3U0V9_MYTED</name>
<comment type="function">
    <text evidence="2">May mediate accelerated ATP-independent bidirectional transbilayer migration of phospholipids upon binding calcium ions that results in a loss of phospholipid asymmetry in the plasma membrane.</text>
</comment>
<dbReference type="InterPro" id="IPR025659">
    <property type="entry name" value="Tubby-like_C"/>
</dbReference>
<protein>
    <recommendedName>
        <fullName evidence="2">Phospholipid scramblase</fullName>
    </recommendedName>
</protein>
<evidence type="ECO:0000313" key="3">
    <source>
        <dbReference type="EMBL" id="CAG2237102.1"/>
    </source>
</evidence>
<organism evidence="3 4">
    <name type="scientific">Mytilus edulis</name>
    <name type="common">Blue mussel</name>
    <dbReference type="NCBI Taxonomy" id="6550"/>
    <lineage>
        <taxon>Eukaryota</taxon>
        <taxon>Metazoa</taxon>
        <taxon>Spiralia</taxon>
        <taxon>Lophotrochozoa</taxon>
        <taxon>Mollusca</taxon>
        <taxon>Bivalvia</taxon>
        <taxon>Autobranchia</taxon>
        <taxon>Pteriomorphia</taxon>
        <taxon>Mytilida</taxon>
        <taxon>Mytiloidea</taxon>
        <taxon>Mytilidae</taxon>
        <taxon>Mytilinae</taxon>
        <taxon>Mytilus</taxon>
    </lineage>
</organism>
<dbReference type="Proteomes" id="UP000683360">
    <property type="component" value="Unassembled WGS sequence"/>
</dbReference>
<keyword evidence="2" id="KW-0106">Calcium</keyword>
<accession>A0A8S3U0V9</accession>
<reference evidence="3" key="1">
    <citation type="submission" date="2021-03" db="EMBL/GenBank/DDBJ databases">
        <authorList>
            <person name="Bekaert M."/>
        </authorList>
    </citation>
    <scope>NUCLEOTIDE SEQUENCE</scope>
</reference>
<evidence type="ECO:0000313" key="4">
    <source>
        <dbReference type="Proteomes" id="UP000683360"/>
    </source>
</evidence>
<dbReference type="GO" id="GO:0005886">
    <property type="term" value="C:plasma membrane"/>
    <property type="evidence" value="ECO:0007669"/>
    <property type="project" value="TreeGrafter"/>
</dbReference>
<dbReference type="Pfam" id="PF03803">
    <property type="entry name" value="Scramblase"/>
    <property type="match status" value="2"/>
</dbReference>
<dbReference type="PANTHER" id="PTHR23248">
    <property type="entry name" value="PHOSPHOLIPID SCRAMBLASE-RELATED"/>
    <property type="match status" value="1"/>
</dbReference>